<reference evidence="2" key="1">
    <citation type="submission" date="2020-02" db="EMBL/GenBank/DDBJ databases">
        <authorList>
            <person name="Meier V. D."/>
        </authorList>
    </citation>
    <scope>NUCLEOTIDE SEQUENCE</scope>
    <source>
        <strain evidence="2">AVDCRST_MAG69</strain>
    </source>
</reference>
<proteinExistence type="predicted"/>
<dbReference type="EMBL" id="CADCVP010000237">
    <property type="protein sequence ID" value="CAA9506268.1"/>
    <property type="molecule type" value="Genomic_DNA"/>
</dbReference>
<evidence type="ECO:0000256" key="1">
    <source>
        <dbReference type="SAM" id="MobiDB-lite"/>
    </source>
</evidence>
<feature type="compositionally biased region" description="Basic and acidic residues" evidence="1">
    <location>
        <begin position="36"/>
        <end position="47"/>
    </location>
</feature>
<sequence length="197" mass="20987">VRVHLAPRQPGDGRGRRGGLRYRRREQVPLPGAEGARLDLAGHDAGAEGRSPAGADRLRHRRTDVRPGRVRRRRGRRLGGGRAQGELPPAVEPEAGVDADGPGARGRLVRHVLRRAQGPAPVRSDVRARRRDRRVRRAGRRPRPGGLPDRAAAGEHRDLGRGVGRAGAGLPRGRLRGGGLAHPPAPGRAAAAGRPSV</sequence>
<keyword evidence="2" id="KW-0808">Transferase</keyword>
<name>A0A6J4SVH2_9ACTN</name>
<feature type="non-terminal residue" evidence="2">
    <location>
        <position position="197"/>
    </location>
</feature>
<protein>
    <submittedName>
        <fullName evidence="2">Acetyltransferase, GNAT family</fullName>
    </submittedName>
</protein>
<feature type="compositionally biased region" description="Basic residues" evidence="1">
    <location>
        <begin position="58"/>
        <end position="79"/>
    </location>
</feature>
<gene>
    <name evidence="2" type="ORF">AVDCRST_MAG69-2197</name>
</gene>
<feature type="compositionally biased region" description="Basic residues" evidence="1">
    <location>
        <begin position="128"/>
        <end position="143"/>
    </location>
</feature>
<organism evidence="2">
    <name type="scientific">uncultured Solirubrobacteraceae bacterium</name>
    <dbReference type="NCBI Taxonomy" id="1162706"/>
    <lineage>
        <taxon>Bacteria</taxon>
        <taxon>Bacillati</taxon>
        <taxon>Actinomycetota</taxon>
        <taxon>Thermoleophilia</taxon>
        <taxon>Solirubrobacterales</taxon>
        <taxon>Solirubrobacteraceae</taxon>
        <taxon>environmental samples</taxon>
    </lineage>
</organism>
<evidence type="ECO:0000313" key="2">
    <source>
        <dbReference type="EMBL" id="CAA9506268.1"/>
    </source>
</evidence>
<feature type="region of interest" description="Disordered" evidence="1">
    <location>
        <begin position="1"/>
        <end position="197"/>
    </location>
</feature>
<accession>A0A6J4SVH2</accession>
<dbReference type="GO" id="GO:0016740">
    <property type="term" value="F:transferase activity"/>
    <property type="evidence" value="ECO:0007669"/>
    <property type="project" value="UniProtKB-KW"/>
</dbReference>
<feature type="non-terminal residue" evidence="2">
    <location>
        <position position="1"/>
    </location>
</feature>
<feature type="compositionally biased region" description="Low complexity" evidence="1">
    <location>
        <begin position="187"/>
        <end position="197"/>
    </location>
</feature>
<dbReference type="AlphaFoldDB" id="A0A6J4SVH2"/>